<protein>
    <recommendedName>
        <fullName evidence="6">Response regulatory domain-containing protein</fullName>
    </recommendedName>
</protein>
<dbReference type="CDD" id="cd17546">
    <property type="entry name" value="REC_hyHK_CKI1_RcsC-like"/>
    <property type="match status" value="1"/>
</dbReference>
<accession>A0A9P8D2G2</accession>
<feature type="region of interest" description="Disordered" evidence="4">
    <location>
        <begin position="1620"/>
        <end position="1656"/>
    </location>
</feature>
<evidence type="ECO:0000313" key="8">
    <source>
        <dbReference type="Proteomes" id="UP000717515"/>
    </source>
</evidence>
<feature type="modified residue" description="4-aspartylphosphate" evidence="3">
    <location>
        <position position="1368"/>
    </location>
</feature>
<evidence type="ECO:0000256" key="1">
    <source>
        <dbReference type="ARBA" id="ARBA00022553"/>
    </source>
</evidence>
<feature type="compositionally biased region" description="Pro residues" evidence="4">
    <location>
        <begin position="681"/>
        <end position="692"/>
    </location>
</feature>
<organism evidence="7 8">
    <name type="scientific">Mortierella alpina</name>
    <name type="common">Oleaginous fungus</name>
    <name type="synonym">Mortierella renispora</name>
    <dbReference type="NCBI Taxonomy" id="64518"/>
    <lineage>
        <taxon>Eukaryota</taxon>
        <taxon>Fungi</taxon>
        <taxon>Fungi incertae sedis</taxon>
        <taxon>Mucoromycota</taxon>
        <taxon>Mortierellomycotina</taxon>
        <taxon>Mortierellomycetes</taxon>
        <taxon>Mortierellales</taxon>
        <taxon>Mortierellaceae</taxon>
        <taxon>Mortierella</taxon>
    </lineage>
</organism>
<feature type="region of interest" description="Disordered" evidence="4">
    <location>
        <begin position="983"/>
        <end position="1004"/>
    </location>
</feature>
<sequence length="1685" mass="177632">MSKQRDPQLHRPRQAAILGDQLKVMDTERLPAPQSTAPAQANASLPSSNTNDLTIHAVESTTADAKDDLAPFNEPTPPPSEHGVHSTPSQARRRRVPFRVQNRPAQLIRNLHANYFNRQQQETVSPDSPASTAARVVHSIRGNVFAFGAVMSVAGCAVLLGQRHSGYTWHGIGHSGLLAQVAYHGLFAAACSWQWLKRMALSTDAEDTDRDTAECDGDLYSNSVNRAGSRSPVHDPAPSEPVDAPDSFATSDSNAVSLGPSSSPLGGLASSPALSCCIFGYGLLGLFGLTPALAAHGKSSLGWNPILLLSILAPVIVGPCLWGLDVISRALSKDLERQATETDELWERHESLLEAYRDDNLLKKNILLETVGKEVQDAATLAIETLRQMTPTSLFPPSISREQLSPCTLPIPITSILGLFTTMRHLQYISRNMQRLSRVMFTEYVQGIVEKTSPHYHRGENSFDVGEFVQSLGDLVSADASLKGVELVIYHSEYDLNHVPIKGSEESWRHALINLIKSIIDSAKTGATVELCLVLFTIPQPEKEKNKVMVSFEITYSPNPDSPSTEDDLAQLNALLASKLVRAMGGSLEIEQLEKRSKRFIVSVEVEMSHAQQEEKTGNLKHLDEQHRPIHPLETSKADDAGPLPGAVQDRLQRLESMQTTPPVHESQQFFQQHIKTPLVSPSPPPSSPPPRRAGSGSSTRISTEPTISDLVRFSRKLSGVRAIVISKEHSAFAVRLVGYLRAWGLNIMKRSIPENGGTPGEPVNDVFFSEEAQTPGGGAKRTNSSSSLSGKYPGLSGKSDSASSTAKSLNNPAFIMIDDDVRALSQQILKLQTSPPSPAPLGGAPKRPTHRRHKSVTSIQHTSIIYFTSLPTFKQARDAIMLTLGTQTPGLSYSIASTLIGNQLAAGPLPYILVLPKPAGPRRVLTAIHTAVHAPVLDQSYSPIATAPTSPAPILRHFSSEVNPMERDEFVLDPVTNQYFARMGPHSTQSSPGGVSPNNGVPTEQRMKRDLLRQLAEAGASAEAVAYPFDQPPSEIMTPDTPYSLRSQGSPAGIPVQGSAQHHAGIQFDPTARPPALSPSVGGPTPRRTSSGGGRFSSQSIPNSDGTTVVAPPNTGADSSQSLAALFAASQRLAETAPSPTPAANAGLARLNNQFLRPGGGRSPAGTPPLITHANGLLFSPPQARHPMNSGMASPMPQRPDPAALRANSSSSTGSISSSSLGVDRHKANNPSTPLGTSCASPVPSSPGPQSRQAPGVAMGGKNHVVSSPPPAEGGETPVPRARSGAPSVGKKSKEGSKTYSPSTIKSGVVERVSPLVNVLIVEDNPINQMILIKFMRQRKIKYDLACNGKEAVDKWRVGGFHLVLMDIQMPVMDGIEATREIRRLEKAQKIGVFSTDKPNSVGNSIQAGLLAASAAAAAAAIAAADAASSRTPDNSLATTPGSTSSAAAMSPPASPFRSPVIIVALTAEAESADSRNTALLAGCNDYITKPIDFPWLERKIVDWGCMQALIDVDAWKEWKRDLDGTSPGSPGRSGGLSVGGGSLGGGGGGGVSSSQVAALKKTFANAGSVTRANLKRPSISARSIKDSKAQAAAAVAAAAAAKSAEAAAAVVEKEKNGGATVAQGSSSSPTANSTSATGPVMKPNSELPGAEVGADEGGKVAAALAAESSAAEAKALSSNVEHV</sequence>
<feature type="compositionally biased region" description="Polar residues" evidence="4">
    <location>
        <begin position="987"/>
        <end position="1003"/>
    </location>
</feature>
<feature type="compositionally biased region" description="Gly residues" evidence="4">
    <location>
        <begin position="1533"/>
        <end position="1553"/>
    </location>
</feature>
<keyword evidence="1 3" id="KW-0597">Phosphoprotein</keyword>
<feature type="region of interest" description="Disordered" evidence="4">
    <location>
        <begin position="1176"/>
        <end position="1304"/>
    </location>
</feature>
<evidence type="ECO:0000256" key="3">
    <source>
        <dbReference type="PROSITE-ProRule" id="PRU00169"/>
    </source>
</evidence>
<feature type="compositionally biased region" description="Acidic residues" evidence="4">
    <location>
        <begin position="206"/>
        <end position="217"/>
    </location>
</feature>
<evidence type="ECO:0000256" key="2">
    <source>
        <dbReference type="ARBA" id="ARBA00023012"/>
    </source>
</evidence>
<feature type="transmembrane region" description="Helical" evidence="5">
    <location>
        <begin position="144"/>
        <end position="161"/>
    </location>
</feature>
<feature type="transmembrane region" description="Helical" evidence="5">
    <location>
        <begin position="272"/>
        <end position="294"/>
    </location>
</feature>
<evidence type="ECO:0000256" key="4">
    <source>
        <dbReference type="SAM" id="MobiDB-lite"/>
    </source>
</evidence>
<feature type="compositionally biased region" description="Polar residues" evidence="4">
    <location>
        <begin position="33"/>
        <end position="63"/>
    </location>
</feature>
<feature type="compositionally biased region" description="Polar residues" evidence="4">
    <location>
        <begin position="1230"/>
        <end position="1241"/>
    </location>
</feature>
<dbReference type="PANTHER" id="PTHR45339:SF1">
    <property type="entry name" value="HYBRID SIGNAL TRANSDUCTION HISTIDINE KINASE J"/>
    <property type="match status" value="1"/>
</dbReference>
<feature type="region of interest" description="Disordered" evidence="4">
    <location>
        <begin position="833"/>
        <end position="853"/>
    </location>
</feature>
<dbReference type="SUPFAM" id="SSF52172">
    <property type="entry name" value="CheY-like"/>
    <property type="match status" value="1"/>
</dbReference>
<evidence type="ECO:0000259" key="6">
    <source>
        <dbReference type="PROSITE" id="PS50110"/>
    </source>
</evidence>
<evidence type="ECO:0000313" key="7">
    <source>
        <dbReference type="EMBL" id="KAG9327262.1"/>
    </source>
</evidence>
<keyword evidence="2" id="KW-0902">Two-component regulatory system</keyword>
<feature type="compositionally biased region" description="Low complexity" evidence="4">
    <location>
        <begin position="1210"/>
        <end position="1221"/>
    </location>
</feature>
<feature type="domain" description="Response regulatory" evidence="6">
    <location>
        <begin position="1319"/>
        <end position="1506"/>
    </location>
</feature>
<proteinExistence type="predicted"/>
<dbReference type="GO" id="GO:0000160">
    <property type="term" value="P:phosphorelay signal transduction system"/>
    <property type="evidence" value="ECO:0007669"/>
    <property type="project" value="UniProtKB-KW"/>
</dbReference>
<evidence type="ECO:0000256" key="5">
    <source>
        <dbReference type="SAM" id="Phobius"/>
    </source>
</evidence>
<feature type="region of interest" description="Disordered" evidence="4">
    <location>
        <begin position="677"/>
        <end position="704"/>
    </location>
</feature>
<dbReference type="InterPro" id="IPR001789">
    <property type="entry name" value="Sig_transdc_resp-reg_receiver"/>
</dbReference>
<reference evidence="7" key="1">
    <citation type="submission" date="2021-07" db="EMBL/GenBank/DDBJ databases">
        <title>Draft genome of Mortierella alpina, strain LL118, isolated from an aspen leaf litter sample.</title>
        <authorList>
            <person name="Yang S."/>
            <person name="Vinatzer B.A."/>
        </authorList>
    </citation>
    <scope>NUCLEOTIDE SEQUENCE</scope>
    <source>
        <strain evidence="7">LL118</strain>
    </source>
</reference>
<dbReference type="EMBL" id="JAIFTL010000007">
    <property type="protein sequence ID" value="KAG9327262.1"/>
    <property type="molecule type" value="Genomic_DNA"/>
</dbReference>
<feature type="region of interest" description="Disordered" evidence="4">
    <location>
        <begin position="1026"/>
        <end position="1118"/>
    </location>
</feature>
<keyword evidence="5" id="KW-0812">Transmembrane</keyword>
<gene>
    <name evidence="7" type="ORF">KVV02_002715</name>
</gene>
<name>A0A9P8D2G2_MORAP</name>
<feature type="region of interest" description="Disordered" evidence="4">
    <location>
        <begin position="1432"/>
        <end position="1454"/>
    </location>
</feature>
<keyword evidence="5" id="KW-1133">Transmembrane helix</keyword>
<feature type="region of interest" description="Disordered" evidence="4">
    <location>
        <begin position="206"/>
        <end position="255"/>
    </location>
</feature>
<dbReference type="Proteomes" id="UP000717515">
    <property type="component" value="Unassembled WGS sequence"/>
</dbReference>
<dbReference type="PROSITE" id="PS50110">
    <property type="entry name" value="RESPONSE_REGULATORY"/>
    <property type="match status" value="1"/>
</dbReference>
<dbReference type="PANTHER" id="PTHR45339">
    <property type="entry name" value="HYBRID SIGNAL TRANSDUCTION HISTIDINE KINASE J"/>
    <property type="match status" value="1"/>
</dbReference>
<dbReference type="InterPro" id="IPR011006">
    <property type="entry name" value="CheY-like_superfamily"/>
</dbReference>
<dbReference type="SMART" id="SM00448">
    <property type="entry name" value="REC"/>
    <property type="match status" value="1"/>
</dbReference>
<feature type="compositionally biased region" description="Polar residues" evidence="4">
    <location>
        <begin position="1097"/>
        <end position="1108"/>
    </location>
</feature>
<feature type="region of interest" description="Disordered" evidence="4">
    <location>
        <begin position="1525"/>
        <end position="1553"/>
    </location>
</feature>
<feature type="compositionally biased region" description="Low complexity" evidence="4">
    <location>
        <begin position="1626"/>
        <end position="1641"/>
    </location>
</feature>
<dbReference type="Gene3D" id="3.40.50.2300">
    <property type="match status" value="1"/>
</dbReference>
<keyword evidence="5" id="KW-0472">Membrane</keyword>
<feature type="region of interest" description="Disordered" evidence="4">
    <location>
        <begin position="772"/>
        <end position="805"/>
    </location>
</feature>
<feature type="region of interest" description="Disordered" evidence="4">
    <location>
        <begin position="1"/>
        <end position="96"/>
    </location>
</feature>
<feature type="transmembrane region" description="Helical" evidence="5">
    <location>
        <begin position="306"/>
        <end position="324"/>
    </location>
</feature>
<comment type="caution">
    <text evidence="7">The sequence shown here is derived from an EMBL/GenBank/DDBJ whole genome shotgun (WGS) entry which is preliminary data.</text>
</comment>
<dbReference type="Pfam" id="PF00072">
    <property type="entry name" value="Response_reg"/>
    <property type="match status" value="1"/>
</dbReference>